<keyword evidence="2" id="KW-0812">Transmembrane</keyword>
<feature type="signal peptide" evidence="3">
    <location>
        <begin position="1"/>
        <end position="28"/>
    </location>
</feature>
<dbReference type="AlphaFoldDB" id="A0A1Y2AFQ1"/>
<feature type="chain" id="PRO_5012033631" description="Mid2 domain-containing protein" evidence="3">
    <location>
        <begin position="29"/>
        <end position="365"/>
    </location>
</feature>
<gene>
    <name evidence="4" type="ORF">LY90DRAFT_707458</name>
</gene>
<evidence type="ECO:0000256" key="1">
    <source>
        <dbReference type="SAM" id="MobiDB-lite"/>
    </source>
</evidence>
<sequence>MFNSSKFKSIYHLLLILLLLRSFCRVSGFIVKVDVVKKKKVYYLNEEVPINFSKEIQNIHCIENTPIDFVSQDDIVVSKVQLKCRNDKEGSITLPKFLINSDEDIKSYKLQWNYGNDIIVKSDKFKVKKSVLSGMDPSIETEPSIVSSSSAEKDPNSNINDKDNIINSINSTNSTNSTSSATSDKEKENGNNNVPIENLNSLMTNHTATNATTTNDNNSNKKNNKNNNEFSVINKIMFAIIIFLIGGIMVISVSLIKTRSENKRRRMENKLLKNRRMENRRNQNNPDVTEIKFPPLKVNPLESQSFININNSSSYDIFDSSKYTTSIYVSSEESIIPVEKSNVTFPLENKKTDVNNFKSILSSPS</sequence>
<protein>
    <recommendedName>
        <fullName evidence="6">Mid2 domain-containing protein</fullName>
    </recommendedName>
</protein>
<feature type="compositionally biased region" description="Low complexity" evidence="1">
    <location>
        <begin position="165"/>
        <end position="182"/>
    </location>
</feature>
<keyword evidence="2" id="KW-1133">Transmembrane helix</keyword>
<keyword evidence="5" id="KW-1185">Reference proteome</keyword>
<evidence type="ECO:0008006" key="6">
    <source>
        <dbReference type="Google" id="ProtNLM"/>
    </source>
</evidence>
<evidence type="ECO:0000256" key="3">
    <source>
        <dbReference type="SAM" id="SignalP"/>
    </source>
</evidence>
<name>A0A1Y2AFQ1_9FUNG</name>
<feature type="region of interest" description="Disordered" evidence="1">
    <location>
        <begin position="138"/>
        <end position="198"/>
    </location>
</feature>
<keyword evidence="2" id="KW-0472">Membrane</keyword>
<evidence type="ECO:0000313" key="4">
    <source>
        <dbReference type="EMBL" id="ORY21438.1"/>
    </source>
</evidence>
<feature type="compositionally biased region" description="Basic and acidic residues" evidence="1">
    <location>
        <begin position="151"/>
        <end position="164"/>
    </location>
</feature>
<feature type="transmembrane region" description="Helical" evidence="2">
    <location>
        <begin position="236"/>
        <end position="256"/>
    </location>
</feature>
<comment type="caution">
    <text evidence="4">The sequence shown here is derived from an EMBL/GenBank/DDBJ whole genome shotgun (WGS) entry which is preliminary data.</text>
</comment>
<dbReference type="EMBL" id="MCOG01000265">
    <property type="protein sequence ID" value="ORY21438.1"/>
    <property type="molecule type" value="Genomic_DNA"/>
</dbReference>
<reference evidence="4 5" key="1">
    <citation type="submission" date="2016-08" db="EMBL/GenBank/DDBJ databases">
        <title>A Parts List for Fungal Cellulosomes Revealed by Comparative Genomics.</title>
        <authorList>
            <consortium name="DOE Joint Genome Institute"/>
            <person name="Haitjema C.H."/>
            <person name="Gilmore S.P."/>
            <person name="Henske J.K."/>
            <person name="Solomon K.V."/>
            <person name="De Groot R."/>
            <person name="Kuo A."/>
            <person name="Mondo S.J."/>
            <person name="Salamov A.A."/>
            <person name="Labutti K."/>
            <person name="Zhao Z."/>
            <person name="Chiniquy J."/>
            <person name="Barry K."/>
            <person name="Brewer H.M."/>
            <person name="Purvine S.O."/>
            <person name="Wright A.T."/>
            <person name="Boxma B."/>
            <person name="Van Alen T."/>
            <person name="Hackstein J.H."/>
            <person name="Baker S.E."/>
            <person name="Grigoriev I.V."/>
            <person name="O'Malley M.A."/>
        </authorList>
    </citation>
    <scope>NUCLEOTIDE SEQUENCE [LARGE SCALE GENOMIC DNA]</scope>
    <source>
        <strain evidence="4 5">G1</strain>
    </source>
</reference>
<dbReference type="Proteomes" id="UP000193920">
    <property type="component" value="Unassembled WGS sequence"/>
</dbReference>
<organism evidence="4 5">
    <name type="scientific">Neocallimastix californiae</name>
    <dbReference type="NCBI Taxonomy" id="1754190"/>
    <lineage>
        <taxon>Eukaryota</taxon>
        <taxon>Fungi</taxon>
        <taxon>Fungi incertae sedis</taxon>
        <taxon>Chytridiomycota</taxon>
        <taxon>Chytridiomycota incertae sedis</taxon>
        <taxon>Neocallimastigomycetes</taxon>
        <taxon>Neocallimastigales</taxon>
        <taxon>Neocallimastigaceae</taxon>
        <taxon>Neocallimastix</taxon>
    </lineage>
</organism>
<keyword evidence="3" id="KW-0732">Signal</keyword>
<evidence type="ECO:0000313" key="5">
    <source>
        <dbReference type="Proteomes" id="UP000193920"/>
    </source>
</evidence>
<proteinExistence type="predicted"/>
<evidence type="ECO:0000256" key="2">
    <source>
        <dbReference type="SAM" id="Phobius"/>
    </source>
</evidence>
<accession>A0A1Y2AFQ1</accession>